<dbReference type="SUPFAM" id="SSF46689">
    <property type="entry name" value="Homeodomain-like"/>
    <property type="match status" value="1"/>
</dbReference>
<evidence type="ECO:0000256" key="4">
    <source>
        <dbReference type="ARBA" id="ARBA00023242"/>
    </source>
</evidence>
<dbReference type="PANTHER" id="PTHR45664:SF20">
    <property type="entry name" value="AGAP001560-PA"/>
    <property type="match status" value="1"/>
</dbReference>
<feature type="region of interest" description="Disordered" evidence="7">
    <location>
        <begin position="1"/>
        <end position="23"/>
    </location>
</feature>
<dbReference type="InterPro" id="IPR009057">
    <property type="entry name" value="Homeodomain-like_sf"/>
</dbReference>
<evidence type="ECO:0000256" key="3">
    <source>
        <dbReference type="ARBA" id="ARBA00023155"/>
    </source>
</evidence>
<keyword evidence="4 5" id="KW-0539">Nucleus</keyword>
<dbReference type="GO" id="GO:0005634">
    <property type="term" value="C:nucleus"/>
    <property type="evidence" value="ECO:0007669"/>
    <property type="project" value="UniProtKB-SubCell"/>
</dbReference>
<reference evidence="9" key="1">
    <citation type="submission" date="2020-05" db="UniProtKB">
        <authorList>
            <consortium name="EnsemblMetazoa"/>
        </authorList>
    </citation>
    <scope>IDENTIFICATION</scope>
    <source>
        <strain evidence="9">Jacobina</strain>
    </source>
</reference>
<accession>A0A1B0CGG6</accession>
<dbReference type="EMBL" id="AJWK01011087">
    <property type="status" value="NOT_ANNOTATED_CDS"/>
    <property type="molecule type" value="Genomic_DNA"/>
</dbReference>
<keyword evidence="3 5" id="KW-0371">Homeobox</keyword>
<keyword evidence="10" id="KW-1185">Reference proteome</keyword>
<dbReference type="CDD" id="cd00086">
    <property type="entry name" value="homeodomain"/>
    <property type="match status" value="1"/>
</dbReference>
<organism evidence="9 10">
    <name type="scientific">Lutzomyia longipalpis</name>
    <name type="common">Sand fly</name>
    <dbReference type="NCBI Taxonomy" id="7200"/>
    <lineage>
        <taxon>Eukaryota</taxon>
        <taxon>Metazoa</taxon>
        <taxon>Ecdysozoa</taxon>
        <taxon>Arthropoda</taxon>
        <taxon>Hexapoda</taxon>
        <taxon>Insecta</taxon>
        <taxon>Pterygota</taxon>
        <taxon>Neoptera</taxon>
        <taxon>Endopterygota</taxon>
        <taxon>Diptera</taxon>
        <taxon>Nematocera</taxon>
        <taxon>Psychodoidea</taxon>
        <taxon>Psychodidae</taxon>
        <taxon>Lutzomyia</taxon>
        <taxon>Lutzomyia</taxon>
    </lineage>
</organism>
<dbReference type="EnsemblMetazoa" id="LLOJ003467-RA">
    <property type="protein sequence ID" value="LLOJ003467-PA"/>
    <property type="gene ID" value="LLOJ003467"/>
</dbReference>
<dbReference type="PROSITE" id="PS50071">
    <property type="entry name" value="HOMEOBOX_2"/>
    <property type="match status" value="1"/>
</dbReference>
<evidence type="ECO:0000256" key="6">
    <source>
        <dbReference type="RuleBase" id="RU000682"/>
    </source>
</evidence>
<dbReference type="VEuPathDB" id="VectorBase:LLONM1_010235"/>
<dbReference type="VEuPathDB" id="VectorBase:LLOJ003467"/>
<dbReference type="Gene3D" id="1.10.10.60">
    <property type="entry name" value="Homeodomain-like"/>
    <property type="match status" value="1"/>
</dbReference>
<evidence type="ECO:0000256" key="2">
    <source>
        <dbReference type="ARBA" id="ARBA00023125"/>
    </source>
</evidence>
<protein>
    <recommendedName>
        <fullName evidence="8">Homeobox domain-containing protein</fullName>
    </recommendedName>
</protein>
<feature type="compositionally biased region" description="Low complexity" evidence="7">
    <location>
        <begin position="78"/>
        <end position="88"/>
    </location>
</feature>
<feature type="domain" description="Homeobox" evidence="8">
    <location>
        <begin position="94"/>
        <end position="156"/>
    </location>
</feature>
<evidence type="ECO:0000256" key="5">
    <source>
        <dbReference type="PROSITE-ProRule" id="PRU00108"/>
    </source>
</evidence>
<evidence type="ECO:0000259" key="8">
    <source>
        <dbReference type="PROSITE" id="PS50071"/>
    </source>
</evidence>
<dbReference type="InterPro" id="IPR001356">
    <property type="entry name" value="HD"/>
</dbReference>
<keyword evidence="2 5" id="KW-0238">DNA-binding</keyword>
<dbReference type="PANTHER" id="PTHR45664">
    <property type="entry name" value="PROTEIN ZERKNUELLT 1-RELATED"/>
    <property type="match status" value="1"/>
</dbReference>
<feature type="region of interest" description="Disordered" evidence="7">
    <location>
        <begin position="74"/>
        <end position="98"/>
    </location>
</feature>
<dbReference type="GO" id="GO:0000978">
    <property type="term" value="F:RNA polymerase II cis-regulatory region sequence-specific DNA binding"/>
    <property type="evidence" value="ECO:0007669"/>
    <property type="project" value="TreeGrafter"/>
</dbReference>
<dbReference type="GO" id="GO:0000981">
    <property type="term" value="F:DNA-binding transcription factor activity, RNA polymerase II-specific"/>
    <property type="evidence" value="ECO:0007669"/>
    <property type="project" value="TreeGrafter"/>
</dbReference>
<proteinExistence type="predicted"/>
<sequence length="156" mass="17743">MSRSFSVESILRNDSPPRTNTTAVTTQGIYTRLPTYTDYTIENYLLSLETLRQVQHPQDKVPTVWTPAPYAPTYVPRSFSTSPTSPEKSSTEEGSVKRARTAFSSSQLLELEREFASDIYLTRLRRIQIAKQIEIIGETSENLVSKSQSEEEEGFR</sequence>
<evidence type="ECO:0000256" key="7">
    <source>
        <dbReference type="SAM" id="MobiDB-lite"/>
    </source>
</evidence>
<dbReference type="AlphaFoldDB" id="A0A1B0CGG6"/>
<comment type="subcellular location">
    <subcellularLocation>
        <location evidence="1 5 6">Nucleus</location>
    </subcellularLocation>
</comment>
<evidence type="ECO:0000313" key="10">
    <source>
        <dbReference type="Proteomes" id="UP000092461"/>
    </source>
</evidence>
<evidence type="ECO:0000256" key="1">
    <source>
        <dbReference type="ARBA" id="ARBA00004123"/>
    </source>
</evidence>
<dbReference type="Proteomes" id="UP000092461">
    <property type="component" value="Unassembled WGS sequence"/>
</dbReference>
<name>A0A1B0CGG6_LUTLO</name>
<dbReference type="Pfam" id="PF00046">
    <property type="entry name" value="Homeodomain"/>
    <property type="match status" value="1"/>
</dbReference>
<evidence type="ECO:0000313" key="9">
    <source>
        <dbReference type="EnsemblMetazoa" id="LLOJ003467-PA"/>
    </source>
</evidence>